<keyword evidence="1" id="KW-1133">Transmembrane helix</keyword>
<dbReference type="Proteomes" id="UP001197214">
    <property type="component" value="Unassembled WGS sequence"/>
</dbReference>
<accession>A0ABS6XPQ7</accession>
<feature type="transmembrane region" description="Helical" evidence="1">
    <location>
        <begin position="168"/>
        <end position="187"/>
    </location>
</feature>
<protein>
    <recommendedName>
        <fullName evidence="4">Flippase-like domain-containing protein</fullName>
    </recommendedName>
</protein>
<comment type="caution">
    <text evidence="2">The sequence shown here is derived from an EMBL/GenBank/DDBJ whole genome shotgun (WGS) entry which is preliminary data.</text>
</comment>
<organism evidence="2 3">
    <name type="scientific">Stakelama flava</name>
    <dbReference type="NCBI Taxonomy" id="2860338"/>
    <lineage>
        <taxon>Bacteria</taxon>
        <taxon>Pseudomonadati</taxon>
        <taxon>Pseudomonadota</taxon>
        <taxon>Alphaproteobacteria</taxon>
        <taxon>Sphingomonadales</taxon>
        <taxon>Sphingomonadaceae</taxon>
        <taxon>Stakelama</taxon>
    </lineage>
</organism>
<dbReference type="RefSeq" id="WP_219239328.1">
    <property type="nucleotide sequence ID" value="NZ_JAHWZX010000020.1"/>
</dbReference>
<gene>
    <name evidence="2" type="ORF">KY084_15180</name>
</gene>
<reference evidence="2 3" key="1">
    <citation type="submission" date="2021-07" db="EMBL/GenBank/DDBJ databases">
        <title>Stakelama flava sp. nov., a novel endophytic bacterium isolated from branch of Kandelia candel.</title>
        <authorList>
            <person name="Tuo L."/>
        </authorList>
    </citation>
    <scope>NUCLEOTIDE SEQUENCE [LARGE SCALE GENOMIC DNA]</scope>
    <source>
        <strain evidence="2 3">CBK3Z-3</strain>
    </source>
</reference>
<keyword evidence="1" id="KW-0472">Membrane</keyword>
<proteinExistence type="predicted"/>
<keyword evidence="1" id="KW-0812">Transmembrane</keyword>
<feature type="transmembrane region" description="Helical" evidence="1">
    <location>
        <begin position="194"/>
        <end position="220"/>
    </location>
</feature>
<evidence type="ECO:0000313" key="3">
    <source>
        <dbReference type="Proteomes" id="UP001197214"/>
    </source>
</evidence>
<feature type="transmembrane region" description="Helical" evidence="1">
    <location>
        <begin position="58"/>
        <end position="86"/>
    </location>
</feature>
<feature type="transmembrane region" description="Helical" evidence="1">
    <location>
        <begin position="20"/>
        <end position="38"/>
    </location>
</feature>
<evidence type="ECO:0000256" key="1">
    <source>
        <dbReference type="SAM" id="Phobius"/>
    </source>
</evidence>
<keyword evidence="3" id="KW-1185">Reference proteome</keyword>
<feature type="transmembrane region" description="Helical" evidence="1">
    <location>
        <begin position="134"/>
        <end position="156"/>
    </location>
</feature>
<dbReference type="EMBL" id="JAHWZX010000020">
    <property type="protein sequence ID" value="MBW4332204.1"/>
    <property type="molecule type" value="Genomic_DNA"/>
</dbReference>
<sequence length="325" mass="35749">MMALIGRLRGWAGSRDGGRVLAVLRWLFFATMIGWLVAKVNAIGWGEVARSLPANPLFYILFVIMFLMLPASETLIFRLILGGGIVREFPIFIRKRILNAALVGYSGEAYYFLWAQRNLRLPAKRIMLGIKDNAILSAISSATITALLLIAFVTTGQARLFARWLDSAAGWLIAGALAAAFVLPFAWRLRRRIFSIPVSTAIAVLAIHMVRIALVVLLQATQWAVVLPQEPWSVWILFLTMQMVVSRLPFIPNRDLLFLSAGLQMSGAVHVPQEAMAGLLLAGGALTQGSNLVFFVLTAVFRPRDLPRGESLPTDDTLVATPPAR</sequence>
<feature type="transmembrane region" description="Helical" evidence="1">
    <location>
        <begin position="279"/>
        <end position="301"/>
    </location>
</feature>
<name>A0ABS6XPQ7_9SPHN</name>
<evidence type="ECO:0000313" key="2">
    <source>
        <dbReference type="EMBL" id="MBW4332204.1"/>
    </source>
</evidence>
<evidence type="ECO:0008006" key="4">
    <source>
        <dbReference type="Google" id="ProtNLM"/>
    </source>
</evidence>